<dbReference type="RefSeq" id="WP_091829491.1">
    <property type="nucleotide sequence ID" value="NZ_FOAN01000001.1"/>
</dbReference>
<dbReference type="AlphaFoldDB" id="A0A1H7H1Q6"/>
<dbReference type="GO" id="GO:0016787">
    <property type="term" value="F:hydrolase activity"/>
    <property type="evidence" value="ECO:0007669"/>
    <property type="project" value="UniProtKB-KW"/>
</dbReference>
<dbReference type="STRING" id="1036779.SAMN04515666_101533"/>
<dbReference type="Gene3D" id="3.40.630.10">
    <property type="entry name" value="Zn peptidases"/>
    <property type="match status" value="1"/>
</dbReference>
<dbReference type="OrthoDB" id="9809784at2"/>
<dbReference type="PANTHER" id="PTHR43808:SF25">
    <property type="entry name" value="PEPTIDASE M20 DIMERISATION DOMAIN-CONTAINING PROTEIN"/>
    <property type="match status" value="1"/>
</dbReference>
<dbReference type="Proteomes" id="UP000199664">
    <property type="component" value="Unassembled WGS sequence"/>
</dbReference>
<gene>
    <name evidence="3" type="ORF">SAMN04515666_101533</name>
</gene>
<dbReference type="EMBL" id="FOAN01000001">
    <property type="protein sequence ID" value="SEK44346.1"/>
    <property type="molecule type" value="Genomic_DNA"/>
</dbReference>
<dbReference type="Gene3D" id="3.30.70.360">
    <property type="match status" value="1"/>
</dbReference>
<protein>
    <submittedName>
        <fullName evidence="3">Acetylornithine deacetylase</fullName>
    </submittedName>
</protein>
<reference evidence="4" key="1">
    <citation type="submission" date="2016-10" db="EMBL/GenBank/DDBJ databases">
        <authorList>
            <person name="Varghese N."/>
            <person name="Submissions S."/>
        </authorList>
    </citation>
    <scope>NUCLEOTIDE SEQUENCE [LARGE SCALE GENOMIC DNA]</scope>
    <source>
        <strain evidence="4">LMG 26383,CCUG 61248,R- 45681</strain>
    </source>
</reference>
<dbReference type="Pfam" id="PF01546">
    <property type="entry name" value="Peptidase_M20"/>
    <property type="match status" value="1"/>
</dbReference>
<proteinExistence type="predicted"/>
<dbReference type="GO" id="GO:0046872">
    <property type="term" value="F:metal ion binding"/>
    <property type="evidence" value="ECO:0007669"/>
    <property type="project" value="UniProtKB-KW"/>
</dbReference>
<keyword evidence="1" id="KW-0479">Metal-binding</keyword>
<dbReference type="InterPro" id="IPR002933">
    <property type="entry name" value="Peptidase_M20"/>
</dbReference>
<evidence type="ECO:0000256" key="1">
    <source>
        <dbReference type="ARBA" id="ARBA00022723"/>
    </source>
</evidence>
<accession>A0A1H7H1Q6</accession>
<keyword evidence="4" id="KW-1185">Reference proteome</keyword>
<organism evidence="3 4">
    <name type="scientific">Bosea lupini</name>
    <dbReference type="NCBI Taxonomy" id="1036779"/>
    <lineage>
        <taxon>Bacteria</taxon>
        <taxon>Pseudomonadati</taxon>
        <taxon>Pseudomonadota</taxon>
        <taxon>Alphaproteobacteria</taxon>
        <taxon>Hyphomicrobiales</taxon>
        <taxon>Boseaceae</taxon>
        <taxon>Bosea</taxon>
    </lineage>
</organism>
<dbReference type="SUPFAM" id="SSF55031">
    <property type="entry name" value="Bacterial exopeptidase dimerisation domain"/>
    <property type="match status" value="1"/>
</dbReference>
<dbReference type="SUPFAM" id="SSF53187">
    <property type="entry name" value="Zn-dependent exopeptidases"/>
    <property type="match status" value="1"/>
</dbReference>
<dbReference type="PANTHER" id="PTHR43808">
    <property type="entry name" value="ACETYLORNITHINE DEACETYLASE"/>
    <property type="match status" value="1"/>
</dbReference>
<dbReference type="InterPro" id="IPR050072">
    <property type="entry name" value="Peptidase_M20A"/>
</dbReference>
<evidence type="ECO:0000256" key="2">
    <source>
        <dbReference type="ARBA" id="ARBA00022801"/>
    </source>
</evidence>
<dbReference type="InterPro" id="IPR036264">
    <property type="entry name" value="Bact_exopeptidase_dim_dom"/>
</dbReference>
<evidence type="ECO:0000313" key="3">
    <source>
        <dbReference type="EMBL" id="SEK44346.1"/>
    </source>
</evidence>
<keyword evidence="2" id="KW-0378">Hydrolase</keyword>
<evidence type="ECO:0000313" key="4">
    <source>
        <dbReference type="Proteomes" id="UP000199664"/>
    </source>
</evidence>
<name>A0A1H7H1Q6_9HYPH</name>
<sequence length="406" mass="44005">MTPRDLIHVLDEKACLALLSDWVKHKSYSETEGEKALVHHVVGQMQAMGLEAEAQPFDDGRRANAIGRWKGVGGGKSLLFNGHLDTNPATEGWTVDPWGGVVDEEFIYGIGVSNMKAGDAAYYCAVKTLIDAGVKLKGDVILTFVVGELQGGVGTVAAIRSGIRADYFVNSEPTDLQAVTMHACAFSFVIELTGNTRHLSKREHAVDAIMAACDLIPKLNAMTFSGAPSPEHESINRVHVGVVHGALGKELHEWRAPQVSDYCKLKGSGRYAPGQTQEGALADMRRELTALEQRFPGLKTAIRIEKKEGHQSMPAFEVAKDARIVKSINAAYQVVRGEAQPTGAIKPPGFFGTDAGHLYAEAGMEGIVCGPGGRYNTMPDERVEIRDFLDMVRIYMLTILDICEVA</sequence>